<feature type="domain" description="Solute-binding protein family 5" evidence="2">
    <location>
        <begin position="101"/>
        <end position="478"/>
    </location>
</feature>
<feature type="domain" description="Argininosuccinate lyase C-terminal" evidence="3">
    <location>
        <begin position="933"/>
        <end position="971"/>
    </location>
</feature>
<dbReference type="Gene3D" id="1.20.200.10">
    <property type="entry name" value="Fumarase/aspartase (Central domain)"/>
    <property type="match status" value="1"/>
</dbReference>
<organism evidence="4 5">
    <name type="scientific">Potamilus streckersoni</name>
    <dbReference type="NCBI Taxonomy" id="2493646"/>
    <lineage>
        <taxon>Eukaryota</taxon>
        <taxon>Metazoa</taxon>
        <taxon>Spiralia</taxon>
        <taxon>Lophotrochozoa</taxon>
        <taxon>Mollusca</taxon>
        <taxon>Bivalvia</taxon>
        <taxon>Autobranchia</taxon>
        <taxon>Heteroconchia</taxon>
        <taxon>Palaeoheterodonta</taxon>
        <taxon>Unionida</taxon>
        <taxon>Unionoidea</taxon>
        <taxon>Unionidae</taxon>
        <taxon>Ambleminae</taxon>
        <taxon>Lampsilini</taxon>
        <taxon>Potamilus</taxon>
    </lineage>
</organism>
<comment type="caution">
    <text evidence="4">The sequence shown here is derived from an EMBL/GenBank/DDBJ whole genome shotgun (WGS) entry which is preliminary data.</text>
</comment>
<dbReference type="InterPro" id="IPR029419">
    <property type="entry name" value="Arg_succ_lyase_C"/>
</dbReference>
<dbReference type="CDD" id="cd08497">
    <property type="entry name" value="MbnE-like"/>
    <property type="match status" value="1"/>
</dbReference>
<dbReference type="GO" id="GO:0005829">
    <property type="term" value="C:cytosol"/>
    <property type="evidence" value="ECO:0007669"/>
    <property type="project" value="TreeGrafter"/>
</dbReference>
<dbReference type="GO" id="GO:0042450">
    <property type="term" value="P:L-arginine biosynthetic process via ornithine"/>
    <property type="evidence" value="ECO:0007669"/>
    <property type="project" value="InterPro"/>
</dbReference>
<sequence>MHFVCADLTAFTAYVPALYAVSGYDNIKLPQIKGVTWETNLKAPVFGAPDAKKGGTYKDYLQDFPLTFRLFGPESSSGGFVAYNRAYAFMSLIDRHPVTFELIPELATHWAVMPDRKTVYYRLDTDARWSDGKKITADDYVYLMTFMLSEYIQSPYHNQYYKDTFEKIEKISPEVIKVVLKKPSWQALDDTNLFPLPRHAAKPDKNWVQNYQWKQMPVPGPYVISDFKKGSSVTFSRIKNWWGDKKYYMQFKYNFDTLHLKVIRTENTAFTAFKKGEIDIFSPEPVKWARESDFRETNQGYILKRKIRRMVFDGAAGIFFNSQDAVWSDANLRKAFAHVFDFDTMNRNFMFSLYARRQTFFSAIPPYSNPGVKSYPFDLKKAEELLDTAGWKRTGNSPFRQKDGQELLLTLNYGGERYDQELPYLKETAKKAGINLELKKLDSPALFKSATEKSYTAIILRFGGGLYPAPRQFFETKSVAKQSNNLTMYGSEEMDKLIDTYEYNLEEQKRVQAYNRIEQINHEQALTVQFWNVPDSLIMHWRYIKGPEQFSTISGLNSDYLWFDAEEEKQMKQNMKSNKPMNKPPVDFNPHPTKKQLWGSHLTETPADDFVLFCAGRDVTPISPADEELLPYDILTNLAHLAGLEKISALTGLHQIYRLYTENCFRLDPLKEDVHTNIEHYLTDTLAIKAGKKLHTARSRNDQVSCDMRMYVRDRAVSHAGLYTLSAGDADNTRTLGVVLGIRILRDAEALFYTVCSFNLCPLGAAAAFGSAWNPNREYTAGLLGFDAPQENSLDVITGRGEFELRVSHDIGVACNRFAVMSQDLIMLSHPYFRFIRLPDRYTSGSSIMPHKKNPDFAELIRGKASVVHGISVALSGLQKGVMSGYNRDSQFSKPLIMDLFREVQAVPVILNKAIRESVVNKPVMAERASSGFINAADFADLLTVKLNIGFRDAYNITAQAVKYSEADRLTPEGVARALSENGADLSKHPELLALLNEPLQVVEKKTHTGAPSATAVNASAGKLKEKLTHVSKRLGAFQRAYQEKLNALLPPV</sequence>
<protein>
    <recommendedName>
        <fullName evidence="6">Argininosuccinate lyase</fullName>
    </recommendedName>
</protein>
<dbReference type="InterPro" id="IPR024083">
    <property type="entry name" value="Fumarase/histidase_N"/>
</dbReference>
<dbReference type="EMBL" id="JAEAOA010000469">
    <property type="protein sequence ID" value="KAK3608849.1"/>
    <property type="molecule type" value="Genomic_DNA"/>
</dbReference>
<evidence type="ECO:0000313" key="4">
    <source>
        <dbReference type="EMBL" id="KAK3608849.1"/>
    </source>
</evidence>
<feature type="domain" description="Fumarate lyase N-terminal" evidence="1">
    <location>
        <begin position="650"/>
        <end position="715"/>
    </location>
</feature>
<dbReference type="Pfam" id="PF00206">
    <property type="entry name" value="Lyase_1"/>
    <property type="match status" value="2"/>
</dbReference>
<name>A0AAE0WC68_9BIVA</name>
<evidence type="ECO:0000259" key="2">
    <source>
        <dbReference type="Pfam" id="PF00496"/>
    </source>
</evidence>
<dbReference type="Proteomes" id="UP001195483">
    <property type="component" value="Unassembled WGS sequence"/>
</dbReference>
<dbReference type="PANTHER" id="PTHR43814:SF1">
    <property type="entry name" value="ARGININOSUCCINATE LYASE"/>
    <property type="match status" value="1"/>
</dbReference>
<dbReference type="Pfam" id="PF00496">
    <property type="entry name" value="SBP_bac_5"/>
    <property type="match status" value="1"/>
</dbReference>
<dbReference type="InterPro" id="IPR009049">
    <property type="entry name" value="Argininosuccinate_lyase"/>
</dbReference>
<evidence type="ECO:0008006" key="6">
    <source>
        <dbReference type="Google" id="ProtNLM"/>
    </source>
</evidence>
<dbReference type="PANTHER" id="PTHR43814">
    <property type="entry name" value="ARGININOSUCCINATE LYASE"/>
    <property type="match status" value="1"/>
</dbReference>
<evidence type="ECO:0000259" key="1">
    <source>
        <dbReference type="Pfam" id="PF00206"/>
    </source>
</evidence>
<keyword evidence="5" id="KW-1185">Reference proteome</keyword>
<dbReference type="InterPro" id="IPR022761">
    <property type="entry name" value="Fumarate_lyase_N"/>
</dbReference>
<dbReference type="InterPro" id="IPR020557">
    <property type="entry name" value="Fumarate_lyase_CS"/>
</dbReference>
<accession>A0AAE0WC68</accession>
<dbReference type="SUPFAM" id="SSF48557">
    <property type="entry name" value="L-aspartase-like"/>
    <property type="match status" value="1"/>
</dbReference>
<dbReference type="Gene3D" id="3.40.190.10">
    <property type="entry name" value="Periplasmic binding protein-like II"/>
    <property type="match status" value="1"/>
</dbReference>
<reference evidence="4" key="3">
    <citation type="submission" date="2023-05" db="EMBL/GenBank/DDBJ databases">
        <authorList>
            <person name="Smith C.H."/>
        </authorList>
    </citation>
    <scope>NUCLEOTIDE SEQUENCE</scope>
    <source>
        <strain evidence="4">CHS0354</strain>
        <tissue evidence="4">Mantle</tissue>
    </source>
</reference>
<reference evidence="4" key="1">
    <citation type="journal article" date="2021" name="Genome Biol. Evol.">
        <title>A High-Quality Reference Genome for a Parasitic Bivalve with Doubly Uniparental Inheritance (Bivalvia: Unionida).</title>
        <authorList>
            <person name="Smith C.H."/>
        </authorList>
    </citation>
    <scope>NUCLEOTIDE SEQUENCE</scope>
    <source>
        <strain evidence="4">CHS0354</strain>
    </source>
</reference>
<dbReference type="Gene3D" id="1.10.40.30">
    <property type="entry name" value="Fumarase/aspartase (C-terminal domain)"/>
    <property type="match status" value="1"/>
</dbReference>
<dbReference type="Pfam" id="PF14698">
    <property type="entry name" value="ASL_C2"/>
    <property type="match status" value="1"/>
</dbReference>
<proteinExistence type="predicted"/>
<dbReference type="SUPFAM" id="SSF53850">
    <property type="entry name" value="Periplasmic binding protein-like II"/>
    <property type="match status" value="1"/>
</dbReference>
<evidence type="ECO:0000259" key="3">
    <source>
        <dbReference type="Pfam" id="PF14698"/>
    </source>
</evidence>
<dbReference type="AlphaFoldDB" id="A0AAE0WC68"/>
<dbReference type="InterPro" id="IPR000914">
    <property type="entry name" value="SBP_5_dom"/>
</dbReference>
<dbReference type="PRINTS" id="PR00145">
    <property type="entry name" value="ARGSUCLYASE"/>
</dbReference>
<gene>
    <name evidence="4" type="ORF">CHS0354_006890</name>
</gene>
<dbReference type="PROSITE" id="PS00163">
    <property type="entry name" value="FUMARATE_LYASES"/>
    <property type="match status" value="1"/>
</dbReference>
<dbReference type="GO" id="GO:0004056">
    <property type="term" value="F:argininosuccinate lyase activity"/>
    <property type="evidence" value="ECO:0007669"/>
    <property type="project" value="InterPro"/>
</dbReference>
<evidence type="ECO:0000313" key="5">
    <source>
        <dbReference type="Proteomes" id="UP001195483"/>
    </source>
</evidence>
<dbReference type="Gene3D" id="3.10.105.10">
    <property type="entry name" value="Dipeptide-binding Protein, Domain 3"/>
    <property type="match status" value="1"/>
</dbReference>
<dbReference type="Gene3D" id="1.10.275.10">
    <property type="entry name" value="Fumarase/aspartase (N-terminal domain)"/>
    <property type="match status" value="1"/>
</dbReference>
<feature type="domain" description="Fumarate lyase N-terminal" evidence="1">
    <location>
        <begin position="756"/>
        <end position="870"/>
    </location>
</feature>
<reference evidence="4" key="2">
    <citation type="journal article" date="2021" name="Genome Biol. Evol.">
        <title>Developing a high-quality reference genome for a parasitic bivalve with doubly uniparental inheritance (Bivalvia: Unionida).</title>
        <authorList>
            <person name="Smith C.H."/>
        </authorList>
    </citation>
    <scope>NUCLEOTIDE SEQUENCE</scope>
    <source>
        <strain evidence="4">CHS0354</strain>
        <tissue evidence="4">Mantle</tissue>
    </source>
</reference>
<dbReference type="InterPro" id="IPR008948">
    <property type="entry name" value="L-Aspartase-like"/>
</dbReference>